<name>A0A165FG89_9APHY</name>
<dbReference type="InParanoid" id="A0A165FG89"/>
<evidence type="ECO:0000256" key="2">
    <source>
        <dbReference type="ARBA" id="ARBA00022801"/>
    </source>
</evidence>
<dbReference type="InterPro" id="IPR014017">
    <property type="entry name" value="DNA_helicase_UvrD-like_C"/>
</dbReference>
<proteinExistence type="predicted"/>
<evidence type="ECO:0000313" key="7">
    <source>
        <dbReference type="EMBL" id="KZT08925.1"/>
    </source>
</evidence>
<feature type="domain" description="UvrD-like helicase ATP-binding" evidence="6">
    <location>
        <begin position="373"/>
        <end position="730"/>
    </location>
</feature>
<dbReference type="InterPro" id="IPR011990">
    <property type="entry name" value="TPR-like_helical_dom_sf"/>
</dbReference>
<dbReference type="SUPFAM" id="SSF48452">
    <property type="entry name" value="TPR-like"/>
    <property type="match status" value="1"/>
</dbReference>
<dbReference type="PANTHER" id="PTHR21529:SF4">
    <property type="entry name" value="TPR AND ANKYRIN REPEAT-CONTAINING PROTEIN 1"/>
    <property type="match status" value="1"/>
</dbReference>
<dbReference type="EMBL" id="KV427613">
    <property type="protein sequence ID" value="KZT08925.1"/>
    <property type="molecule type" value="Genomic_DNA"/>
</dbReference>
<keyword evidence="1 5" id="KW-0547">Nucleotide-binding</keyword>
<keyword evidence="2 5" id="KW-0378">Hydrolase</keyword>
<dbReference type="Gene3D" id="1.25.40.10">
    <property type="entry name" value="Tetratricopeptide repeat domain"/>
    <property type="match status" value="1"/>
</dbReference>
<dbReference type="STRING" id="1314785.A0A165FG89"/>
<dbReference type="GeneID" id="63820008"/>
<dbReference type="SUPFAM" id="SSF52540">
    <property type="entry name" value="P-loop containing nucleoside triphosphate hydrolases"/>
    <property type="match status" value="1"/>
</dbReference>
<dbReference type="Pfam" id="PF13361">
    <property type="entry name" value="UvrD_C"/>
    <property type="match status" value="1"/>
</dbReference>
<keyword evidence="8" id="KW-1185">Reference proteome</keyword>
<keyword evidence="4 5" id="KW-0067">ATP-binding</keyword>
<dbReference type="PANTHER" id="PTHR21529">
    <property type="entry name" value="MAMMARY TURMOR VIRUS RECEPTOR HOMOLOG 1, 2 MTVR1, 2"/>
    <property type="match status" value="1"/>
</dbReference>
<sequence>MNGFPSSVGRQLLEGWSHLLWVYGHYLDSQERQDMEDVRAKVLLAIPVLVALSSAFPASDSQLTHSDANKRAYAGTDNAAQPLVEKSFYDLGLRVPHNRNEAVKLGAHLIEEQKCHLRHFFNTLRHPRLVDELRNAYIPEQSYANLSTQQSTRLNASADLSSVLEHMRPSAHFDGVDGFGPWRVIILSRAEGDLRTARNKVPKLFDIISRKIRELSNGYFTDDNHRRLNTTHEGVSLYKGRLTGKLCYIYQIDCIPKLDENGDEQVIKLFGIFTLSKLNMSLWNGVSRELARRGTKYVERCNRRECERGGVIVPVCFNISLESPDFDPSSRLSTGPSEQLEQQVYSMLVLNTYVTLSKPLMNSILADHDVAMLFDLSKEEQKITDCASSCYVLGRSGTGKTTVILHKMLGIEQAWEHCRGALPRPRQLFVTKSRLLADNVENAFLRIYGSLSDPDDFNEIDSIMGSRRHQSRGLVDRDEEAYRSGELPQRFSDLTDEHFPLFLSYSQLCRMLEAEYEPREPHIRLGLEKRTGTISYKQFLSSYWPHFPQHLTNGLDSALVYNEIIGVIEGSEETAVSRGGKPLDEKFYLEMSDRIAGTFFRQRSVIYQLYLAYSKCKRERGEFDAADRSHELLRNLQEHGLSGFKLDFIYADEVQDNLLIDALVLRTICSNPRSGLLWAGDTAQTISDGCTFRFEDLKALLYRAERRLNPRLASSLRPPDLPLTTNHRSHEGIVRCARLVVELLVEHWPESIDQFKKKERGEKDGPKPVFLRHWKECTLHGNDLRSRTVLFGAQQCVLVRSDRAREELNKRAGDIGLILTLQECKGLEFNDVLLYDFFSDSNVPLSEWRLIVNNLHQRTLGQSLCRELKFLYVAITRARLNIWMVDDSEKAKPMRALWNGANAIHDGPVDTSFAALATPSAPSEWARTAEKLFNEKQYERAAECYERALRPREKAVKAYEIAARAFLQSAKENTEEKRTYFRISAECFIASGLIAEAAKTYEEAFEYTLSAQYYRQAGWFDEAVRVVKQHRMQIPPKTVDEIVDVARMFYFMSCDVAEIHKATNLFEAKQDGLRYIEDLGFGISARLSIVKAIYSQRAGLKEEAVNFHLSDGNVPAAMRSIVDCSQNLQWAAESLLRCLWRSFSLGTNIASSSVSLEDFLRQLSNILNLTKTAPIKADTYQEMLIFKALLQGNDEQLLRVARDANSRRPNDMATLLCLDYVFSNPTFYLNADAKAAVIADNLQLFLALLEALRSLAFRANLPRESDIQTLMQFEPVTGTSYLIRPKTLLYDHCKDTQRFSHYLEERGYVVPEWHMDKLLQKVLRHHIIERINQENRAFRQAIALTRTAATNDILVPPRDESDYYLQIRIHLQQILVYHHSYGLQTRRERIDQESYWLQRFFDDLHPVDISFGSALRALRTSAVPELEKGITVIKYWVQDLLYERTFTRDILRPILGFLSMGLASSRALCDFLRWDFVSAVPRRRNELTRPADGVQVVEELLSFMRNDNRLSLLRGVFFVRYILEHNIIIDITLLCDLLDDICGWLVVARCYEEQSSLHDVILPLDWLVRSAKRLRCIHTSDTVTSLLPIYFEPLADLLEQLYTGGCAGHIRYQGQSVTKPGNNFKHIAHRFIARICKNLHFLGLNLQYRWLKDDLLATMGSIGKAGRNFPQLYAQYVTVDRWDDLTSVPSLVPEFSGQMIQLHDKRISSCTSIPVSTVRHVWYSTLEEIPQVVQAMSPAPQFSMLDAGFAPDTLQHRLATARETDFIPPETNAARKAASVLLHAYRISRHVFPTGLVAAMRQHFFLACREEANKISWPCRHHRLLFLGAVPHILVCLELLAEDARSTVRKVLDRMRIDYHKDLEARVHEAREAKGMLDKVMALQQSLGVKSKVHKTRNLQVLLAQVREVEVLVRKQSLAQGDMRLAVRGVERMIERTRLNRIRRLKPAACRVCDYQQPE</sequence>
<evidence type="ECO:0000313" key="8">
    <source>
        <dbReference type="Proteomes" id="UP000076871"/>
    </source>
</evidence>
<keyword evidence="3 5" id="KW-0347">Helicase</keyword>
<evidence type="ECO:0000256" key="4">
    <source>
        <dbReference type="ARBA" id="ARBA00022840"/>
    </source>
</evidence>
<protein>
    <recommendedName>
        <fullName evidence="6">UvrD-like helicase ATP-binding domain-containing protein</fullName>
    </recommendedName>
</protein>
<accession>A0A165FG89</accession>
<evidence type="ECO:0000259" key="6">
    <source>
        <dbReference type="PROSITE" id="PS51198"/>
    </source>
</evidence>
<dbReference type="GO" id="GO:0016787">
    <property type="term" value="F:hydrolase activity"/>
    <property type="evidence" value="ECO:0007669"/>
    <property type="project" value="UniProtKB-UniRule"/>
</dbReference>
<organism evidence="7 8">
    <name type="scientific">Laetiporus sulphureus 93-53</name>
    <dbReference type="NCBI Taxonomy" id="1314785"/>
    <lineage>
        <taxon>Eukaryota</taxon>
        <taxon>Fungi</taxon>
        <taxon>Dikarya</taxon>
        <taxon>Basidiomycota</taxon>
        <taxon>Agaricomycotina</taxon>
        <taxon>Agaricomycetes</taxon>
        <taxon>Polyporales</taxon>
        <taxon>Laetiporus</taxon>
    </lineage>
</organism>
<dbReference type="InterPro" id="IPR014016">
    <property type="entry name" value="UvrD-like_ATP-bd"/>
</dbReference>
<dbReference type="Gene3D" id="3.40.50.300">
    <property type="entry name" value="P-loop containing nucleotide triphosphate hydrolases"/>
    <property type="match status" value="2"/>
</dbReference>
<evidence type="ECO:0000256" key="1">
    <source>
        <dbReference type="ARBA" id="ARBA00022741"/>
    </source>
</evidence>
<evidence type="ECO:0000256" key="5">
    <source>
        <dbReference type="PROSITE-ProRule" id="PRU00560"/>
    </source>
</evidence>
<reference evidence="7 8" key="1">
    <citation type="journal article" date="2016" name="Mol. Biol. Evol.">
        <title>Comparative Genomics of Early-Diverging Mushroom-Forming Fungi Provides Insights into the Origins of Lignocellulose Decay Capabilities.</title>
        <authorList>
            <person name="Nagy L.G."/>
            <person name="Riley R."/>
            <person name="Tritt A."/>
            <person name="Adam C."/>
            <person name="Daum C."/>
            <person name="Floudas D."/>
            <person name="Sun H."/>
            <person name="Yadav J.S."/>
            <person name="Pangilinan J."/>
            <person name="Larsson K.H."/>
            <person name="Matsuura K."/>
            <person name="Barry K."/>
            <person name="Labutti K."/>
            <person name="Kuo R."/>
            <person name="Ohm R.A."/>
            <person name="Bhattacharya S.S."/>
            <person name="Shirouzu T."/>
            <person name="Yoshinaga Y."/>
            <person name="Martin F.M."/>
            <person name="Grigoriev I.V."/>
            <person name="Hibbett D.S."/>
        </authorList>
    </citation>
    <scope>NUCLEOTIDE SEQUENCE [LARGE SCALE GENOMIC DNA]</scope>
    <source>
        <strain evidence="7 8">93-53</strain>
    </source>
</reference>
<dbReference type="GO" id="GO:0004386">
    <property type="term" value="F:helicase activity"/>
    <property type="evidence" value="ECO:0007669"/>
    <property type="project" value="UniProtKB-UniRule"/>
</dbReference>
<gene>
    <name evidence="7" type="ORF">LAESUDRAFT_566389</name>
</gene>
<dbReference type="InterPro" id="IPR027417">
    <property type="entry name" value="P-loop_NTPase"/>
</dbReference>
<dbReference type="RefSeq" id="XP_040766665.1">
    <property type="nucleotide sequence ID" value="XM_040902977.1"/>
</dbReference>
<feature type="binding site" evidence="5">
    <location>
        <begin position="394"/>
        <end position="401"/>
    </location>
    <ligand>
        <name>ATP</name>
        <dbReference type="ChEBI" id="CHEBI:30616"/>
    </ligand>
</feature>
<dbReference type="GO" id="GO:0005524">
    <property type="term" value="F:ATP binding"/>
    <property type="evidence" value="ECO:0007669"/>
    <property type="project" value="UniProtKB-UniRule"/>
</dbReference>
<evidence type="ECO:0000256" key="3">
    <source>
        <dbReference type="ARBA" id="ARBA00022806"/>
    </source>
</evidence>
<dbReference type="InterPro" id="IPR039904">
    <property type="entry name" value="TRANK1"/>
</dbReference>
<dbReference type="OrthoDB" id="3156807at2759"/>
<dbReference type="Proteomes" id="UP000076871">
    <property type="component" value="Unassembled WGS sequence"/>
</dbReference>
<dbReference type="PROSITE" id="PS51198">
    <property type="entry name" value="UVRD_HELICASE_ATP_BIND"/>
    <property type="match status" value="1"/>
</dbReference>